<dbReference type="STRING" id="1763535.LPB072_04840"/>
<protein>
    <recommendedName>
        <fullName evidence="7">Signal transduction histidine kinase</fullName>
    </recommendedName>
</protein>
<gene>
    <name evidence="3" type="ORF">LPB072_04840</name>
    <name evidence="4" type="ORF">LPB72_15090</name>
</gene>
<dbReference type="EMBL" id="CP017476">
    <property type="protein sequence ID" value="AOW12278.1"/>
    <property type="molecule type" value="Genomic_DNA"/>
</dbReference>
<evidence type="ECO:0000313" key="6">
    <source>
        <dbReference type="Proteomes" id="UP000185680"/>
    </source>
</evidence>
<name>A0A163CCK2_9BURK</name>
<evidence type="ECO:0000256" key="1">
    <source>
        <dbReference type="SAM" id="MobiDB-lite"/>
    </source>
</evidence>
<sequence>MRFRTLLLIALILVIAGFVALNFDAVMQTTELDLGMAQIQAPLGLVMLGLLVAMFAVFLIALLFFQTSHAIEVRRITKDANEQRHLADKAEASRFNELREYLKAELQKTAERDAVLNDKLAQKMDLVRSSLVETIESTGNGLNANLGQIEDRLERQQPALPHDKGSSEGA</sequence>
<keyword evidence="2" id="KW-0472">Membrane</keyword>
<evidence type="ECO:0008006" key="7">
    <source>
        <dbReference type="Google" id="ProtNLM"/>
    </source>
</evidence>
<dbReference type="Proteomes" id="UP000185657">
    <property type="component" value="Unassembled WGS sequence"/>
</dbReference>
<keyword evidence="2" id="KW-0812">Transmembrane</keyword>
<organism evidence="3 6">
    <name type="scientific">Hydrogenophaga crassostreae</name>
    <dbReference type="NCBI Taxonomy" id="1763535"/>
    <lineage>
        <taxon>Bacteria</taxon>
        <taxon>Pseudomonadati</taxon>
        <taxon>Pseudomonadota</taxon>
        <taxon>Betaproteobacteria</taxon>
        <taxon>Burkholderiales</taxon>
        <taxon>Comamonadaceae</taxon>
        <taxon>Hydrogenophaga</taxon>
    </lineage>
</organism>
<keyword evidence="5" id="KW-1185">Reference proteome</keyword>
<dbReference type="EMBL" id="LVWD01000026">
    <property type="protein sequence ID" value="OAD41226.1"/>
    <property type="molecule type" value="Genomic_DNA"/>
</dbReference>
<feature type="region of interest" description="Disordered" evidence="1">
    <location>
        <begin position="151"/>
        <end position="170"/>
    </location>
</feature>
<evidence type="ECO:0000256" key="2">
    <source>
        <dbReference type="SAM" id="Phobius"/>
    </source>
</evidence>
<accession>A0A163CCK2</accession>
<dbReference type="KEGG" id="hyl:LPB072_04840"/>
<keyword evidence="2" id="KW-1133">Transmembrane helix</keyword>
<dbReference type="RefSeq" id="WP_066092340.1">
    <property type="nucleotide sequence ID" value="NZ_CP017476.1"/>
</dbReference>
<reference evidence="4 5" key="1">
    <citation type="submission" date="2016-02" db="EMBL/GenBank/DDBJ databases">
        <title>Draft genome sequence of Hydrogenophaga sp. LPB0072.</title>
        <authorList>
            <person name="Shin S.-K."/>
            <person name="Yi H."/>
        </authorList>
    </citation>
    <scope>NUCLEOTIDE SEQUENCE [LARGE SCALE GENOMIC DNA]</scope>
    <source>
        <strain evidence="4 5">LPB0072</strain>
    </source>
</reference>
<proteinExistence type="predicted"/>
<dbReference type="Proteomes" id="UP000185680">
    <property type="component" value="Chromosome"/>
</dbReference>
<dbReference type="AlphaFoldDB" id="A0A163CCK2"/>
<feature type="transmembrane region" description="Helical" evidence="2">
    <location>
        <begin position="44"/>
        <end position="65"/>
    </location>
</feature>
<dbReference type="OrthoDB" id="8563966at2"/>
<evidence type="ECO:0000313" key="3">
    <source>
        <dbReference type="EMBL" id="AOW12278.1"/>
    </source>
</evidence>
<reference evidence="3 6" key="2">
    <citation type="submission" date="2016-10" db="EMBL/GenBank/DDBJ databases">
        <title>Hydorgenophaga sp. LPB0072 isolated from gastropod.</title>
        <authorList>
            <person name="Kim E."/>
            <person name="Yi H."/>
        </authorList>
    </citation>
    <scope>NUCLEOTIDE SEQUENCE [LARGE SCALE GENOMIC DNA]</scope>
    <source>
        <strain evidence="3 6">LPB0072</strain>
    </source>
</reference>
<evidence type="ECO:0000313" key="4">
    <source>
        <dbReference type="EMBL" id="OAD41226.1"/>
    </source>
</evidence>
<evidence type="ECO:0000313" key="5">
    <source>
        <dbReference type="Proteomes" id="UP000185657"/>
    </source>
</evidence>